<dbReference type="PANTHER" id="PTHR34825:SF2">
    <property type="entry name" value="AAA-ATPASE-LIKE DOMAIN-CONTAINING PROTEIN"/>
    <property type="match status" value="1"/>
</dbReference>
<feature type="non-terminal residue" evidence="1">
    <location>
        <position position="1"/>
    </location>
</feature>
<evidence type="ECO:0000313" key="2">
    <source>
        <dbReference type="Proteomes" id="UP000477980"/>
    </source>
</evidence>
<dbReference type="Pfam" id="PF08011">
    <property type="entry name" value="PDDEXK_9"/>
    <property type="match status" value="1"/>
</dbReference>
<gene>
    <name evidence="1" type="ORF">F7D25_13640</name>
</gene>
<reference evidence="1 2" key="1">
    <citation type="submission" date="2019-09" db="EMBL/GenBank/DDBJ databases">
        <title>Distinct polysaccharide growth profiles of human intestinal Prevotella copri isolates.</title>
        <authorList>
            <person name="Fehlner-Peach H."/>
            <person name="Magnabosco C."/>
            <person name="Raghavan V."/>
            <person name="Scher J.U."/>
            <person name="Tett A."/>
            <person name="Cox L.M."/>
            <person name="Gottsegen C."/>
            <person name="Watters A."/>
            <person name="Wiltshire- Gordon J.D."/>
            <person name="Segata N."/>
            <person name="Bonneau R."/>
            <person name="Littman D.R."/>
        </authorList>
    </citation>
    <scope>NUCLEOTIDE SEQUENCE [LARGE SCALE GENOMIC DNA]</scope>
    <source>
        <strain evidence="2">iAA917</strain>
    </source>
</reference>
<comment type="caution">
    <text evidence="1">The sequence shown here is derived from an EMBL/GenBank/DDBJ whole genome shotgun (WGS) entry which is preliminary data.</text>
</comment>
<dbReference type="Proteomes" id="UP000477980">
    <property type="component" value="Unassembled WGS sequence"/>
</dbReference>
<dbReference type="EMBL" id="VZAH01000139">
    <property type="protein sequence ID" value="MQP15422.1"/>
    <property type="molecule type" value="Genomic_DNA"/>
</dbReference>
<organism evidence="1 2">
    <name type="scientific">Segatella copri</name>
    <dbReference type="NCBI Taxonomy" id="165179"/>
    <lineage>
        <taxon>Bacteria</taxon>
        <taxon>Pseudomonadati</taxon>
        <taxon>Bacteroidota</taxon>
        <taxon>Bacteroidia</taxon>
        <taxon>Bacteroidales</taxon>
        <taxon>Prevotellaceae</taxon>
        <taxon>Segatella</taxon>
    </lineage>
</organism>
<protein>
    <submittedName>
        <fullName evidence="1">AAA family ATPase</fullName>
    </submittedName>
</protein>
<dbReference type="InterPro" id="IPR012547">
    <property type="entry name" value="PDDEXK_9"/>
</dbReference>
<name>A0A6G1VQX4_9BACT</name>
<evidence type="ECO:0000313" key="1">
    <source>
        <dbReference type="EMBL" id="MQP15422.1"/>
    </source>
</evidence>
<dbReference type="RefSeq" id="WP_153102999.1">
    <property type="nucleotide sequence ID" value="NZ_VZAH01000139.1"/>
</dbReference>
<accession>A0A6G1VQX4</accession>
<proteinExistence type="predicted"/>
<sequence length="349" mass="40774">PEFNQMLGFSLEEVRKMFAYYKEVGGIPATSDIEVMIDEMKPWYDNYCFSEDALKNQSKVFNCDMVIYYLRNYMDRGEAPKQMIAPNTMTDYNKMKKLLQLDKLDGDRKGIIRTIAETGQIVTSLENTFPASRLTNPQTFTSLLFYYGMLTIKDTFGDMLILGIPNNNVRKQYYGYLLEQYQEEKFVDLTQMKILFTYMALEGKWRDALEAMAKAYENVSSVRDGIESERNLQGFFMAYLNLNNYYYTAPELELNHGYCDFFLLPNLTHYSTKHSYILELKVLPKKDYEAKPENGKLSKAEVQWQEAEEQIKRYAMAPRVEALRQGTTLHKIIMQFVAGKLVRMEEVVC</sequence>
<dbReference type="PANTHER" id="PTHR34825">
    <property type="entry name" value="CONSERVED PROTEIN, WITH A WEAK D-GALACTARATE DEHYDRATASE/ALTRONATE HYDROLASE DOMAIN"/>
    <property type="match status" value="1"/>
</dbReference>
<dbReference type="AlphaFoldDB" id="A0A6G1VQX4"/>